<reference evidence="2" key="2">
    <citation type="submission" date="2021-08" db="EMBL/GenBank/DDBJ databases">
        <authorList>
            <person name="Eriksson T."/>
        </authorList>
    </citation>
    <scope>NUCLEOTIDE SEQUENCE</scope>
    <source>
        <strain evidence="2">Stoneville</strain>
        <tissue evidence="2">Whole head</tissue>
    </source>
</reference>
<dbReference type="Proteomes" id="UP000719412">
    <property type="component" value="Unassembled WGS sequence"/>
</dbReference>
<comment type="caution">
    <text evidence="2">The sequence shown here is derived from an EMBL/GenBank/DDBJ whole genome shotgun (WGS) entry which is preliminary data.</text>
</comment>
<evidence type="ECO:0000313" key="3">
    <source>
        <dbReference type="Proteomes" id="UP000719412"/>
    </source>
</evidence>
<accession>A0A8J6HQQ1</accession>
<evidence type="ECO:0000313" key="2">
    <source>
        <dbReference type="EMBL" id="KAH0819074.1"/>
    </source>
</evidence>
<reference evidence="2" key="1">
    <citation type="journal article" date="2020" name="J Insects Food Feed">
        <title>The yellow mealworm (Tenebrio molitor) genome: a resource for the emerging insects as food and feed industry.</title>
        <authorList>
            <person name="Eriksson T."/>
            <person name="Andere A."/>
            <person name="Kelstrup H."/>
            <person name="Emery V."/>
            <person name="Picard C."/>
        </authorList>
    </citation>
    <scope>NUCLEOTIDE SEQUENCE</scope>
    <source>
        <strain evidence="2">Stoneville</strain>
        <tissue evidence="2">Whole head</tissue>
    </source>
</reference>
<feature type="region of interest" description="Disordered" evidence="1">
    <location>
        <begin position="28"/>
        <end position="49"/>
    </location>
</feature>
<dbReference type="EMBL" id="JABDTM020015671">
    <property type="protein sequence ID" value="KAH0819074.1"/>
    <property type="molecule type" value="Genomic_DNA"/>
</dbReference>
<proteinExistence type="predicted"/>
<organism evidence="2 3">
    <name type="scientific">Tenebrio molitor</name>
    <name type="common">Yellow mealworm beetle</name>
    <dbReference type="NCBI Taxonomy" id="7067"/>
    <lineage>
        <taxon>Eukaryota</taxon>
        <taxon>Metazoa</taxon>
        <taxon>Ecdysozoa</taxon>
        <taxon>Arthropoda</taxon>
        <taxon>Hexapoda</taxon>
        <taxon>Insecta</taxon>
        <taxon>Pterygota</taxon>
        <taxon>Neoptera</taxon>
        <taxon>Endopterygota</taxon>
        <taxon>Coleoptera</taxon>
        <taxon>Polyphaga</taxon>
        <taxon>Cucujiformia</taxon>
        <taxon>Tenebrionidae</taxon>
        <taxon>Tenebrio</taxon>
    </lineage>
</organism>
<sequence>MGDPILDRTSTTIQDLVVTRGIPYAPINKESGDVLHTTDGSLPSAGESGPRFHRRLLVPGCSGHSSLPGREAESRTHFSRFHQTLSHAFPFIMVKSRDGSRRRGLILDRSAQGCNRGRIRKAAQFDGGDTGGGTSHVRRVIGSFMN</sequence>
<keyword evidence="3" id="KW-1185">Reference proteome</keyword>
<protein>
    <submittedName>
        <fullName evidence="2">Uncharacterized protein</fullName>
    </submittedName>
</protein>
<gene>
    <name evidence="2" type="ORF">GEV33_003717</name>
</gene>
<name>A0A8J6HQQ1_TENMO</name>
<evidence type="ECO:0000256" key="1">
    <source>
        <dbReference type="SAM" id="MobiDB-lite"/>
    </source>
</evidence>
<dbReference type="AlphaFoldDB" id="A0A8J6HQQ1"/>